<protein>
    <recommendedName>
        <fullName evidence="11">Kinetochore protein NDC80</fullName>
    </recommendedName>
</protein>
<keyword evidence="8 11" id="KW-0539">Nucleus</keyword>
<comment type="similarity">
    <text evidence="2 11">Belongs to the NDC80/HEC1 family.</text>
</comment>
<evidence type="ECO:0000313" key="16">
    <source>
        <dbReference type="EMBL" id="KAF2644826.1"/>
    </source>
</evidence>
<proteinExistence type="inferred from homology"/>
<feature type="compositionally biased region" description="Polar residues" evidence="13">
    <location>
        <begin position="33"/>
        <end position="58"/>
    </location>
</feature>
<dbReference type="FunFam" id="1.10.418.30:FF:000001">
    <property type="entry name" value="Probable kinetochore protein ndc80"/>
    <property type="match status" value="1"/>
</dbReference>
<dbReference type="Pfam" id="PF24487">
    <property type="entry name" value="NDC80_loop"/>
    <property type="match status" value="1"/>
</dbReference>
<dbReference type="EMBL" id="MU006778">
    <property type="protein sequence ID" value="KAF2644826.1"/>
    <property type="molecule type" value="Genomic_DNA"/>
</dbReference>
<comment type="function">
    <text evidence="1 11">Acts as a component of the essential kinetochore-associated NDC80 complex, which is required for chromosome segregation and spindle checkpoint activity.</text>
</comment>
<keyword evidence="4 11" id="KW-0132">Cell division</keyword>
<keyword evidence="9 11" id="KW-0131">Cell cycle</keyword>
<keyword evidence="17" id="KW-1185">Reference proteome</keyword>
<comment type="subcellular location">
    <subcellularLocation>
        <location evidence="11">Chromosome</location>
        <location evidence="11">Centromere</location>
        <location evidence="11">Kinetochore</location>
    </subcellularLocation>
    <subcellularLocation>
        <location evidence="11">Nucleus</location>
    </subcellularLocation>
</comment>
<evidence type="ECO:0000256" key="12">
    <source>
        <dbReference type="SAM" id="Coils"/>
    </source>
</evidence>
<comment type="subunit">
    <text evidence="11">Component of the NDC80 complex.</text>
</comment>
<name>A0A6A6SAD9_9PLEO</name>
<reference evidence="16" key="1">
    <citation type="journal article" date="2020" name="Stud. Mycol.">
        <title>101 Dothideomycetes genomes: a test case for predicting lifestyles and emergence of pathogens.</title>
        <authorList>
            <person name="Haridas S."/>
            <person name="Albert R."/>
            <person name="Binder M."/>
            <person name="Bloem J."/>
            <person name="Labutti K."/>
            <person name="Salamov A."/>
            <person name="Andreopoulos B."/>
            <person name="Baker S."/>
            <person name="Barry K."/>
            <person name="Bills G."/>
            <person name="Bluhm B."/>
            <person name="Cannon C."/>
            <person name="Castanera R."/>
            <person name="Culley D."/>
            <person name="Daum C."/>
            <person name="Ezra D."/>
            <person name="Gonzalez J."/>
            <person name="Henrissat B."/>
            <person name="Kuo A."/>
            <person name="Liang C."/>
            <person name="Lipzen A."/>
            <person name="Lutzoni F."/>
            <person name="Magnuson J."/>
            <person name="Mondo S."/>
            <person name="Nolan M."/>
            <person name="Ohm R."/>
            <person name="Pangilinan J."/>
            <person name="Park H.-J."/>
            <person name="Ramirez L."/>
            <person name="Alfaro M."/>
            <person name="Sun H."/>
            <person name="Tritt A."/>
            <person name="Yoshinaga Y."/>
            <person name="Zwiers L.-H."/>
            <person name="Turgeon B."/>
            <person name="Goodwin S."/>
            <person name="Spatafora J."/>
            <person name="Crous P."/>
            <person name="Grigoriev I."/>
        </authorList>
    </citation>
    <scope>NUCLEOTIDE SEQUENCE</scope>
    <source>
        <strain evidence="16">CBS 473.64</strain>
    </source>
</reference>
<evidence type="ECO:0000259" key="14">
    <source>
        <dbReference type="Pfam" id="PF03801"/>
    </source>
</evidence>
<dbReference type="OrthoDB" id="7459479at2759"/>
<gene>
    <name evidence="16" type="ORF">P280DRAFT_180537</name>
</gene>
<evidence type="ECO:0000256" key="5">
    <source>
        <dbReference type="ARBA" id="ARBA00022776"/>
    </source>
</evidence>
<dbReference type="GO" id="GO:0051315">
    <property type="term" value="P:attachment of mitotic spindle microtubules to kinetochore"/>
    <property type="evidence" value="ECO:0007669"/>
    <property type="project" value="UniProtKB-UniRule"/>
</dbReference>
<keyword evidence="7 12" id="KW-0175">Coiled coil</keyword>
<feature type="domain" description="Kinetochore protein Ndc80 CH" evidence="14">
    <location>
        <begin position="130"/>
        <end position="285"/>
    </location>
</feature>
<dbReference type="GO" id="GO:0005634">
    <property type="term" value="C:nucleus"/>
    <property type="evidence" value="ECO:0007669"/>
    <property type="project" value="UniProtKB-SubCell"/>
</dbReference>
<dbReference type="InterPro" id="IPR057091">
    <property type="entry name" value="NDC80_loop"/>
</dbReference>
<feature type="coiled-coil region" evidence="12">
    <location>
        <begin position="466"/>
        <end position="511"/>
    </location>
</feature>
<evidence type="ECO:0000256" key="6">
    <source>
        <dbReference type="ARBA" id="ARBA00022838"/>
    </source>
</evidence>
<evidence type="ECO:0000256" key="2">
    <source>
        <dbReference type="ARBA" id="ARBA00007050"/>
    </source>
</evidence>
<feature type="coiled-coil region" evidence="12">
    <location>
        <begin position="348"/>
        <end position="406"/>
    </location>
</feature>
<accession>A0A6A6SAD9</accession>
<dbReference type="AlphaFoldDB" id="A0A6A6SAD9"/>
<evidence type="ECO:0000256" key="4">
    <source>
        <dbReference type="ARBA" id="ARBA00022618"/>
    </source>
</evidence>
<dbReference type="PANTHER" id="PTHR10643">
    <property type="entry name" value="KINETOCHORE PROTEIN NDC80"/>
    <property type="match status" value="1"/>
</dbReference>
<evidence type="ECO:0000256" key="8">
    <source>
        <dbReference type="ARBA" id="ARBA00023242"/>
    </source>
</evidence>
<dbReference type="GO" id="GO:0031262">
    <property type="term" value="C:Ndc80 complex"/>
    <property type="evidence" value="ECO:0007669"/>
    <property type="project" value="UniProtKB-UniRule"/>
</dbReference>
<evidence type="ECO:0000256" key="1">
    <source>
        <dbReference type="ARBA" id="ARBA00002772"/>
    </source>
</evidence>
<feature type="coiled-coil region" evidence="12">
    <location>
        <begin position="589"/>
        <end position="643"/>
    </location>
</feature>
<keyword evidence="10 11" id="KW-0137">Centromere</keyword>
<dbReference type="InterPro" id="IPR038273">
    <property type="entry name" value="Ndc80_sf"/>
</dbReference>
<dbReference type="PANTHER" id="PTHR10643:SF2">
    <property type="entry name" value="KINETOCHORE PROTEIN NDC80 HOMOLOG"/>
    <property type="match status" value="1"/>
</dbReference>
<dbReference type="Pfam" id="PF03801">
    <property type="entry name" value="Ndc80_HEC"/>
    <property type="match status" value="1"/>
</dbReference>
<dbReference type="InterPro" id="IPR005550">
    <property type="entry name" value="Kinetochore_Ndc80"/>
</dbReference>
<sequence>MAQEPGLFSVRRQTLAPVNNNLSSIPMPASAMKRSSSISGMQQPAFASNQARSQSGSRMSLAPGRPSQPVFQRSSSGTNLADQGFHSVHRNSTSNMLGPSSAGARKSFAPGASIFQTPAPAPNFELNTERRSSVFVSRTSHGPGQMGGIKQSFFQTAPLPSGAPTDPRRLKDPSTRAQMGQELLEYLSQNNFEMESKHVLSNKCMTSPTQKDFNSMFQWLYHRIDPSYRFQKAIDQEVPQLLKQLRYPFEKSITKSQIAAVGGNNWSTFLGLLHWIMQLAKMITAYEHGSYDDACMEAGYDVSGDRIIFDFLSSAYITWLSADEEEDDADDPEGAQARLMEPHVRIMAKRFDEANAQHLEQVQLLEAEYKALQDQIEELSKSGPRIQKLEEQIRILEDDRVKFENYNNNLDGKLKRFTDRIVLMETSIGEIDTELEQSDKEKQELQSIIDGRGITISDIDRMSTEKARLDTSLQAASARIEESKKRVAEKEVAASRKLDELEQTVERFNNLGYQIGIIPSTAVNAKGHEYELVLTVNDGPNFSGSQMGASSQEASDRLLADSGTGYSPHTLLNLDLRGTVKSNILALRKEIAERRNAALEADLKNHDLLDEVKQAIDDRQAEVEALGHRVAQAEEELEKLREITGTQKTTSDAQIEKMEKELGRMRSDLGESVQSMVQREMAVSIEYEQVQLRANTLREELHTQIERMLDDIVKFKLHVQNSLSDYEQFIADEVERSCQEEDGLGDAEDVDES</sequence>
<dbReference type="InterPro" id="IPR055260">
    <property type="entry name" value="Ndc80_CH"/>
</dbReference>
<dbReference type="Gene3D" id="1.10.418.30">
    <property type="entry name" value="Ncd80 complex, Ncd80 subunit"/>
    <property type="match status" value="1"/>
</dbReference>
<feature type="compositionally biased region" description="Polar residues" evidence="13">
    <location>
        <begin position="69"/>
        <end position="81"/>
    </location>
</feature>
<keyword evidence="6 11" id="KW-0995">Kinetochore</keyword>
<keyword evidence="3 11" id="KW-0158">Chromosome</keyword>
<feature type="domain" description="Kinetochore protein NDC80 loop region" evidence="15">
    <location>
        <begin position="477"/>
        <end position="542"/>
    </location>
</feature>
<dbReference type="GO" id="GO:0051301">
    <property type="term" value="P:cell division"/>
    <property type="evidence" value="ECO:0007669"/>
    <property type="project" value="UniProtKB-UniRule"/>
</dbReference>
<keyword evidence="5 11" id="KW-0498">Mitosis</keyword>
<evidence type="ECO:0000256" key="11">
    <source>
        <dbReference type="RuleBase" id="RU368072"/>
    </source>
</evidence>
<evidence type="ECO:0000256" key="9">
    <source>
        <dbReference type="ARBA" id="ARBA00023306"/>
    </source>
</evidence>
<evidence type="ECO:0000256" key="3">
    <source>
        <dbReference type="ARBA" id="ARBA00022454"/>
    </source>
</evidence>
<feature type="region of interest" description="Disordered" evidence="13">
    <location>
        <begin position="1"/>
        <end position="104"/>
    </location>
</feature>
<organism evidence="16 17">
    <name type="scientific">Massarina eburnea CBS 473.64</name>
    <dbReference type="NCBI Taxonomy" id="1395130"/>
    <lineage>
        <taxon>Eukaryota</taxon>
        <taxon>Fungi</taxon>
        <taxon>Dikarya</taxon>
        <taxon>Ascomycota</taxon>
        <taxon>Pezizomycotina</taxon>
        <taxon>Dothideomycetes</taxon>
        <taxon>Pleosporomycetidae</taxon>
        <taxon>Pleosporales</taxon>
        <taxon>Massarineae</taxon>
        <taxon>Massarinaceae</taxon>
        <taxon>Massarina</taxon>
    </lineage>
</organism>
<evidence type="ECO:0000313" key="17">
    <source>
        <dbReference type="Proteomes" id="UP000799753"/>
    </source>
</evidence>
<evidence type="ECO:0000256" key="13">
    <source>
        <dbReference type="SAM" id="MobiDB-lite"/>
    </source>
</evidence>
<dbReference type="Proteomes" id="UP000799753">
    <property type="component" value="Unassembled WGS sequence"/>
</dbReference>
<evidence type="ECO:0000256" key="10">
    <source>
        <dbReference type="ARBA" id="ARBA00023328"/>
    </source>
</evidence>
<evidence type="ECO:0000256" key="7">
    <source>
        <dbReference type="ARBA" id="ARBA00023054"/>
    </source>
</evidence>
<evidence type="ECO:0000259" key="15">
    <source>
        <dbReference type="Pfam" id="PF24487"/>
    </source>
</evidence>